<sequence length="136" mass="15255">MQTSDAMVISAARLVAMQVVEHRRAGRECQQVELGHGGSWFNYQEPDVWTCWQDLAAGTHEKVTGAPSSWASAKVTSITISKLIFCYAYCLKGSFRIKLGHFSRCPGRVVFGCLEPVIRPEARILQIHRSRARHPL</sequence>
<dbReference type="HOGENOM" id="CLU_1875974_0_0_1"/>
<accession>V2WWK7</accession>
<dbReference type="AlphaFoldDB" id="V2WWK7"/>
<dbReference type="KEGG" id="mrr:Moror_13347"/>
<dbReference type="EMBL" id="AWSO01001272">
    <property type="protein sequence ID" value="ESK84590.1"/>
    <property type="molecule type" value="Genomic_DNA"/>
</dbReference>
<evidence type="ECO:0000313" key="2">
    <source>
        <dbReference type="Proteomes" id="UP000017559"/>
    </source>
</evidence>
<protein>
    <submittedName>
        <fullName evidence="1">Uncharacterized protein</fullName>
    </submittedName>
</protein>
<comment type="caution">
    <text evidence="1">The sequence shown here is derived from an EMBL/GenBank/DDBJ whole genome shotgun (WGS) entry which is preliminary data.</text>
</comment>
<keyword evidence="2" id="KW-1185">Reference proteome</keyword>
<proteinExistence type="predicted"/>
<name>V2WWK7_MONRO</name>
<reference evidence="1 2" key="1">
    <citation type="journal article" date="2014" name="BMC Genomics">
        <title>Genome and secretome analysis of the hemibiotrophic fungal pathogen, Moniliophthora roreri, which causes frosty pod rot disease of cacao: mechanisms of the biotrophic and necrotrophic phases.</title>
        <authorList>
            <person name="Meinhardt L.W."/>
            <person name="Costa G.G.L."/>
            <person name="Thomazella D.P.T."/>
            <person name="Teixeira P.J.P.L."/>
            <person name="Carazzolle M.F."/>
            <person name="Schuster S.C."/>
            <person name="Carlson J.E."/>
            <person name="Guiltinan M.J."/>
            <person name="Mieczkowski P."/>
            <person name="Farmer A."/>
            <person name="Ramaraj T."/>
            <person name="Crozier J."/>
            <person name="Davis R.E."/>
            <person name="Shao J."/>
            <person name="Melnick R.L."/>
            <person name="Pereira G.A.G."/>
            <person name="Bailey B.A."/>
        </authorList>
    </citation>
    <scope>NUCLEOTIDE SEQUENCE [LARGE SCALE GENOMIC DNA]</scope>
    <source>
        <strain evidence="1 2">MCA 2997</strain>
    </source>
</reference>
<organism evidence="1 2">
    <name type="scientific">Moniliophthora roreri (strain MCA 2997)</name>
    <name type="common">Cocoa frosty pod rot fungus</name>
    <name type="synonym">Crinipellis roreri</name>
    <dbReference type="NCBI Taxonomy" id="1381753"/>
    <lineage>
        <taxon>Eukaryota</taxon>
        <taxon>Fungi</taxon>
        <taxon>Dikarya</taxon>
        <taxon>Basidiomycota</taxon>
        <taxon>Agaricomycotina</taxon>
        <taxon>Agaricomycetes</taxon>
        <taxon>Agaricomycetidae</taxon>
        <taxon>Agaricales</taxon>
        <taxon>Marasmiineae</taxon>
        <taxon>Marasmiaceae</taxon>
        <taxon>Moniliophthora</taxon>
    </lineage>
</organism>
<gene>
    <name evidence="1" type="ORF">Moror_13347</name>
</gene>
<dbReference type="Proteomes" id="UP000017559">
    <property type="component" value="Unassembled WGS sequence"/>
</dbReference>
<evidence type="ECO:0000313" key="1">
    <source>
        <dbReference type="EMBL" id="ESK84590.1"/>
    </source>
</evidence>